<evidence type="ECO:0000256" key="5">
    <source>
        <dbReference type="ARBA" id="ARBA00023136"/>
    </source>
</evidence>
<dbReference type="InterPro" id="IPR011701">
    <property type="entry name" value="MFS"/>
</dbReference>
<feature type="transmembrane region" description="Helical" evidence="6">
    <location>
        <begin position="273"/>
        <end position="290"/>
    </location>
</feature>
<dbReference type="PANTHER" id="PTHR23513">
    <property type="entry name" value="INTEGRAL MEMBRANE EFFLUX PROTEIN-RELATED"/>
    <property type="match status" value="1"/>
</dbReference>
<proteinExistence type="predicted"/>
<feature type="transmembrane region" description="Helical" evidence="6">
    <location>
        <begin position="322"/>
        <end position="345"/>
    </location>
</feature>
<comment type="subcellular location">
    <subcellularLocation>
        <location evidence="1">Cell membrane</location>
        <topology evidence="1">Multi-pass membrane protein</topology>
    </subcellularLocation>
</comment>
<evidence type="ECO:0000256" key="2">
    <source>
        <dbReference type="ARBA" id="ARBA00022475"/>
    </source>
</evidence>
<evidence type="ECO:0000256" key="6">
    <source>
        <dbReference type="SAM" id="Phobius"/>
    </source>
</evidence>
<dbReference type="AlphaFoldDB" id="A0A1J4N3J2"/>
<dbReference type="Pfam" id="PF07690">
    <property type="entry name" value="MFS_1"/>
    <property type="match status" value="1"/>
</dbReference>
<feature type="transmembrane region" description="Helical" evidence="6">
    <location>
        <begin position="21"/>
        <end position="42"/>
    </location>
</feature>
<evidence type="ECO:0000313" key="9">
    <source>
        <dbReference type="Proteomes" id="UP000033772"/>
    </source>
</evidence>
<dbReference type="Gene3D" id="1.20.1250.20">
    <property type="entry name" value="MFS general substrate transporter like domains"/>
    <property type="match status" value="1"/>
</dbReference>
<organism evidence="8 9">
    <name type="scientific">Nocardioides luteus</name>
    <dbReference type="NCBI Taxonomy" id="1844"/>
    <lineage>
        <taxon>Bacteria</taxon>
        <taxon>Bacillati</taxon>
        <taxon>Actinomycetota</taxon>
        <taxon>Actinomycetes</taxon>
        <taxon>Propionibacteriales</taxon>
        <taxon>Nocardioidaceae</taxon>
        <taxon>Nocardioides</taxon>
    </lineage>
</organism>
<dbReference type="CDD" id="cd06173">
    <property type="entry name" value="MFS_MefA_like"/>
    <property type="match status" value="1"/>
</dbReference>
<dbReference type="SUPFAM" id="SSF103473">
    <property type="entry name" value="MFS general substrate transporter"/>
    <property type="match status" value="1"/>
</dbReference>
<sequence>MSEQRSEQKSEQRSDRWKRNLLVFLGGQTVSSLGSMIVGYAVMWHLTVQTGSAAVLTLSVAAGMLPQAIVSVFGGVWADRHSRKLLIIGADSTIAAATLVLALLMLSGVGDLWMIFVAMAVRSALSGVQGPAVNAMLPQIVPAEHLMRVNGVQQTIQSGMMLFAPAVAAAVYASTGIVSVFFIDVVTAVVGVLLLLLVPVARTVRSADSSGPISYFGDLLAGVRYVKGNPSVRWVMGLVAVVMFMAGAPAHLTPLMITRSFGDEVWMLSVNELFWSVGMVLGGAMMAVFGPKVKRRVRLMVAASVGVSLLVVGLGVSADFWMFSIAGLVICILFQTLLVPAATVLQEQVEDAMRGRVFGFYGIVMSVAMPVSMIVFGPLADRFAVESVMVLAGVLLLGCLVGMLALGAARRSLATVDAAADAAVS</sequence>
<accession>A0A1J4N3J2</accession>
<feature type="transmembrane region" description="Helical" evidence="6">
    <location>
        <begin position="388"/>
        <end position="409"/>
    </location>
</feature>
<feature type="transmembrane region" description="Helical" evidence="6">
    <location>
        <begin position="54"/>
        <end position="78"/>
    </location>
</feature>
<protein>
    <submittedName>
        <fullName evidence="8">MFS transporter</fullName>
    </submittedName>
</protein>
<reference evidence="8" key="1">
    <citation type="submission" date="2016-10" db="EMBL/GenBank/DDBJ databases">
        <title>Draft Genome Sequence of Nocardioides luteus Strain BAFB, an Alkane-Degrading Bacterium Isolated from JP-7 Polluted Soil.</title>
        <authorList>
            <person name="Brown L."/>
            <person name="Ruiz O.N."/>
            <person name="Gunasekera T."/>
        </authorList>
    </citation>
    <scope>NUCLEOTIDE SEQUENCE [LARGE SCALE GENOMIC DNA]</scope>
    <source>
        <strain evidence="8">BAFB</strain>
    </source>
</reference>
<dbReference type="PROSITE" id="PS50850">
    <property type="entry name" value="MFS"/>
    <property type="match status" value="1"/>
</dbReference>
<name>A0A1J4N3J2_9ACTN</name>
<dbReference type="InterPro" id="IPR020846">
    <property type="entry name" value="MFS_dom"/>
</dbReference>
<evidence type="ECO:0000259" key="7">
    <source>
        <dbReference type="PROSITE" id="PS50850"/>
    </source>
</evidence>
<dbReference type="InterPro" id="IPR036259">
    <property type="entry name" value="MFS_trans_sf"/>
</dbReference>
<keyword evidence="3 6" id="KW-0812">Transmembrane</keyword>
<feature type="transmembrane region" description="Helical" evidence="6">
    <location>
        <begin position="297"/>
        <end position="316"/>
    </location>
</feature>
<keyword evidence="2" id="KW-1003">Cell membrane</keyword>
<dbReference type="Proteomes" id="UP000033772">
    <property type="component" value="Unassembled WGS sequence"/>
</dbReference>
<dbReference type="STRING" id="1844.UG56_013905"/>
<gene>
    <name evidence="8" type="ORF">UG56_013905</name>
</gene>
<dbReference type="PANTHER" id="PTHR23513:SF11">
    <property type="entry name" value="STAPHYLOFERRIN A TRANSPORTER"/>
    <property type="match status" value="1"/>
</dbReference>
<feature type="transmembrane region" description="Helical" evidence="6">
    <location>
        <begin position="234"/>
        <end position="253"/>
    </location>
</feature>
<comment type="caution">
    <text evidence="8">The sequence shown here is derived from an EMBL/GenBank/DDBJ whole genome shotgun (WGS) entry which is preliminary data.</text>
</comment>
<feature type="domain" description="Major facilitator superfamily (MFS) profile" evidence="7">
    <location>
        <begin position="20"/>
        <end position="410"/>
    </location>
</feature>
<dbReference type="GO" id="GO:0022857">
    <property type="term" value="F:transmembrane transporter activity"/>
    <property type="evidence" value="ECO:0007669"/>
    <property type="project" value="InterPro"/>
</dbReference>
<keyword evidence="4 6" id="KW-1133">Transmembrane helix</keyword>
<keyword evidence="9" id="KW-1185">Reference proteome</keyword>
<dbReference type="RefSeq" id="WP_045548102.1">
    <property type="nucleotide sequence ID" value="NZ_JZDQ02000018.1"/>
</dbReference>
<feature type="transmembrane region" description="Helical" evidence="6">
    <location>
        <begin position="357"/>
        <end position="376"/>
    </location>
</feature>
<feature type="transmembrane region" description="Helical" evidence="6">
    <location>
        <begin position="85"/>
        <end position="106"/>
    </location>
</feature>
<evidence type="ECO:0000313" key="8">
    <source>
        <dbReference type="EMBL" id="OIJ26115.1"/>
    </source>
</evidence>
<dbReference type="EMBL" id="JZDQ02000018">
    <property type="protein sequence ID" value="OIJ26115.1"/>
    <property type="molecule type" value="Genomic_DNA"/>
</dbReference>
<evidence type="ECO:0000256" key="4">
    <source>
        <dbReference type="ARBA" id="ARBA00022989"/>
    </source>
</evidence>
<dbReference type="OrthoDB" id="69054at2"/>
<feature type="transmembrane region" description="Helical" evidence="6">
    <location>
        <begin position="181"/>
        <end position="201"/>
    </location>
</feature>
<dbReference type="GO" id="GO:0005886">
    <property type="term" value="C:plasma membrane"/>
    <property type="evidence" value="ECO:0007669"/>
    <property type="project" value="UniProtKB-SubCell"/>
</dbReference>
<evidence type="ECO:0000256" key="3">
    <source>
        <dbReference type="ARBA" id="ARBA00022692"/>
    </source>
</evidence>
<evidence type="ECO:0000256" key="1">
    <source>
        <dbReference type="ARBA" id="ARBA00004651"/>
    </source>
</evidence>
<keyword evidence="5 6" id="KW-0472">Membrane</keyword>